<sequence length="74" mass="8172">MCKDSETVAYSIDLNLWRGELELELTKTRHCAGLPQGITIPTIGNPPLRKQASGLKCGLVWADSTLVTFNEDVR</sequence>
<protein>
    <submittedName>
        <fullName evidence="1">Uncharacterized protein</fullName>
    </submittedName>
</protein>
<evidence type="ECO:0000313" key="2">
    <source>
        <dbReference type="Proteomes" id="UP000190150"/>
    </source>
</evidence>
<dbReference type="Proteomes" id="UP000190150">
    <property type="component" value="Unassembled WGS sequence"/>
</dbReference>
<accession>A0A1T5D729</accession>
<dbReference type="EMBL" id="FUZF01000006">
    <property type="protein sequence ID" value="SKB67310.1"/>
    <property type="molecule type" value="Genomic_DNA"/>
</dbReference>
<proteinExistence type="predicted"/>
<organism evidence="1 2">
    <name type="scientific">Sphingobacterium nematocida</name>
    <dbReference type="NCBI Taxonomy" id="1513896"/>
    <lineage>
        <taxon>Bacteria</taxon>
        <taxon>Pseudomonadati</taxon>
        <taxon>Bacteroidota</taxon>
        <taxon>Sphingobacteriia</taxon>
        <taxon>Sphingobacteriales</taxon>
        <taxon>Sphingobacteriaceae</taxon>
        <taxon>Sphingobacterium</taxon>
    </lineage>
</organism>
<name>A0A1T5D729_9SPHI</name>
<dbReference type="STRING" id="1513896.SAMN05660841_01779"/>
<keyword evidence="2" id="KW-1185">Reference proteome</keyword>
<gene>
    <name evidence="1" type="ORF">SAMN05660841_01779</name>
</gene>
<reference evidence="2" key="1">
    <citation type="submission" date="2017-02" db="EMBL/GenBank/DDBJ databases">
        <authorList>
            <person name="Varghese N."/>
            <person name="Submissions S."/>
        </authorList>
    </citation>
    <scope>NUCLEOTIDE SEQUENCE [LARGE SCALE GENOMIC DNA]</scope>
    <source>
        <strain evidence="2">DSM 24091</strain>
    </source>
</reference>
<evidence type="ECO:0000313" key="1">
    <source>
        <dbReference type="EMBL" id="SKB67310.1"/>
    </source>
</evidence>
<dbReference type="AlphaFoldDB" id="A0A1T5D729"/>